<sequence>LILTRRWNIVGLQHMFRMLKKFGSTMSAISVVKKVLRWLSISSLIWYFHFKSLISEDRISSY</sequence>
<proteinExistence type="predicted"/>
<name>A0A183DLZ8_9BILA</name>
<organism evidence="1">
    <name type="scientific">Gongylonema pulchrum</name>
    <dbReference type="NCBI Taxonomy" id="637853"/>
    <lineage>
        <taxon>Eukaryota</taxon>
        <taxon>Metazoa</taxon>
        <taxon>Ecdysozoa</taxon>
        <taxon>Nematoda</taxon>
        <taxon>Chromadorea</taxon>
        <taxon>Rhabditida</taxon>
        <taxon>Spirurina</taxon>
        <taxon>Spiruromorpha</taxon>
        <taxon>Spiruroidea</taxon>
        <taxon>Gongylonematidae</taxon>
        <taxon>Gongylonema</taxon>
    </lineage>
</organism>
<accession>A0A183DLZ8</accession>
<dbReference type="WBParaSite" id="GPUH_0000975001-mRNA-1">
    <property type="protein sequence ID" value="GPUH_0000975001-mRNA-1"/>
    <property type="gene ID" value="GPUH_0000975001"/>
</dbReference>
<reference evidence="1" key="1">
    <citation type="submission" date="2016-06" db="UniProtKB">
        <authorList>
            <consortium name="WormBaseParasite"/>
        </authorList>
    </citation>
    <scope>IDENTIFICATION</scope>
</reference>
<protein>
    <submittedName>
        <fullName evidence="1">Reverse transcriptase</fullName>
    </submittedName>
</protein>
<evidence type="ECO:0000313" key="1">
    <source>
        <dbReference type="WBParaSite" id="GPUH_0000975001-mRNA-1"/>
    </source>
</evidence>
<dbReference type="AlphaFoldDB" id="A0A183DLZ8"/>